<proteinExistence type="predicted"/>
<keyword evidence="2" id="KW-1185">Reference proteome</keyword>
<name>A0AAV4DCB0_9GAST</name>
<evidence type="ECO:0000313" key="1">
    <source>
        <dbReference type="EMBL" id="GFO41878.1"/>
    </source>
</evidence>
<dbReference type="PANTHER" id="PTHR47018">
    <property type="entry name" value="CXC DOMAIN-CONTAINING PROTEIN-RELATED"/>
    <property type="match status" value="1"/>
</dbReference>
<dbReference type="EMBL" id="BLXT01007728">
    <property type="protein sequence ID" value="GFO41878.1"/>
    <property type="molecule type" value="Genomic_DNA"/>
</dbReference>
<gene>
    <name evidence="1" type="ORF">PoB_006838300</name>
</gene>
<accession>A0AAV4DCB0</accession>
<reference evidence="1 2" key="1">
    <citation type="journal article" date="2021" name="Elife">
        <title>Chloroplast acquisition without the gene transfer in kleptoplastic sea slugs, Plakobranchus ocellatus.</title>
        <authorList>
            <person name="Maeda T."/>
            <person name="Takahashi S."/>
            <person name="Yoshida T."/>
            <person name="Shimamura S."/>
            <person name="Takaki Y."/>
            <person name="Nagai Y."/>
            <person name="Toyoda A."/>
            <person name="Suzuki Y."/>
            <person name="Arimoto A."/>
            <person name="Ishii H."/>
            <person name="Satoh N."/>
            <person name="Nishiyama T."/>
            <person name="Hasebe M."/>
            <person name="Maruyama T."/>
            <person name="Minagawa J."/>
            <person name="Obokata J."/>
            <person name="Shigenobu S."/>
        </authorList>
    </citation>
    <scope>NUCLEOTIDE SEQUENCE [LARGE SCALE GENOMIC DNA]</scope>
</reference>
<comment type="caution">
    <text evidence="1">The sequence shown here is derived from an EMBL/GenBank/DDBJ whole genome shotgun (WGS) entry which is preliminary data.</text>
</comment>
<evidence type="ECO:0000313" key="2">
    <source>
        <dbReference type="Proteomes" id="UP000735302"/>
    </source>
</evidence>
<dbReference type="AlphaFoldDB" id="A0AAV4DCB0"/>
<dbReference type="Proteomes" id="UP000735302">
    <property type="component" value="Unassembled WGS sequence"/>
</dbReference>
<organism evidence="1 2">
    <name type="scientific">Plakobranchus ocellatus</name>
    <dbReference type="NCBI Taxonomy" id="259542"/>
    <lineage>
        <taxon>Eukaryota</taxon>
        <taxon>Metazoa</taxon>
        <taxon>Spiralia</taxon>
        <taxon>Lophotrochozoa</taxon>
        <taxon>Mollusca</taxon>
        <taxon>Gastropoda</taxon>
        <taxon>Heterobranchia</taxon>
        <taxon>Euthyneura</taxon>
        <taxon>Panpulmonata</taxon>
        <taxon>Sacoglossa</taxon>
        <taxon>Placobranchoidea</taxon>
        <taxon>Plakobranchidae</taxon>
        <taxon>Plakobranchus</taxon>
    </lineage>
</organism>
<protein>
    <submittedName>
        <fullName evidence="1">Uncharacterized protein</fullName>
    </submittedName>
</protein>
<sequence length="215" mass="24108">MSKSLTGKVEAWPGKEEEKKWQNNTRRLLFLSEGVQSIHDPISWAAFHSNQEPSRDFEVTIGSLLPLFPDDSKSVAMIRHAICVVKQAVHHLNPGQVLVSTLDRPLFAIAKQIKWNWPNDYGEDKFVMLLGGLHLEMASLATIGDLLDGSGWTHALTQANIATPGTAESFLKTAHVTRTILLHTAYDAYSCEESEPKSFDEWCVNRSKTSPQFQY</sequence>